<dbReference type="EMBL" id="CAJJDP010000033">
    <property type="protein sequence ID" value="CAD8156919.1"/>
    <property type="molecule type" value="Genomic_DNA"/>
</dbReference>
<organism evidence="1 2">
    <name type="scientific">Paramecium octaurelia</name>
    <dbReference type="NCBI Taxonomy" id="43137"/>
    <lineage>
        <taxon>Eukaryota</taxon>
        <taxon>Sar</taxon>
        <taxon>Alveolata</taxon>
        <taxon>Ciliophora</taxon>
        <taxon>Intramacronucleata</taxon>
        <taxon>Oligohymenophorea</taxon>
        <taxon>Peniculida</taxon>
        <taxon>Parameciidae</taxon>
        <taxon>Paramecium</taxon>
    </lineage>
</organism>
<comment type="caution">
    <text evidence="1">The sequence shown here is derived from an EMBL/GenBank/DDBJ whole genome shotgun (WGS) entry which is preliminary data.</text>
</comment>
<protein>
    <submittedName>
        <fullName evidence="1">Uncharacterized protein</fullName>
    </submittedName>
</protein>
<evidence type="ECO:0000313" key="1">
    <source>
        <dbReference type="EMBL" id="CAD8156919.1"/>
    </source>
</evidence>
<dbReference type="AlphaFoldDB" id="A0A8S1U0P1"/>
<accession>A0A8S1U0P1</accession>
<gene>
    <name evidence="1" type="ORF">POCTA_138.1.T0330034</name>
</gene>
<name>A0A8S1U0P1_PAROT</name>
<dbReference type="Proteomes" id="UP000683925">
    <property type="component" value="Unassembled WGS sequence"/>
</dbReference>
<proteinExistence type="predicted"/>
<sequence length="440" mass="51667">MPNLKPHWSQILYLSIQLPVLLRHRTKVGAGSIQFNAIQNILPYDVHLQFIVINNTKSSALLLAVLCISVKYEADLRAVIHFKQFCYGQPQATSFREKYPMIYILQPLNQSCLQQNGFSLSIILCTKQKIGIKRSCKISSINQIIITTYSNTFPAVDMHFQAILYQCLKYLILPLILNYGIIYQQKNKKIQFGFNYFLQMFYHMGIYYNHTPITLQYQFLGSNFLIVQILMNNLQVANQLMKNEMVQQKVNCLSYIEDSNNYEVLNYKLNQIKKNHRKNNYHVVFLSLKIIDQNTHQQHQICHNMFGMYVESQNMDLKSYLLNTIIFKQRRKYIQILKKSELHVKLLLIYIQLFANAPTRTILDFSNDYSFIDEEIQDKNLQKVLLNVLKNTSMISQLESVLLRCHPIKIASDHTLIWNSKQFALFLQLTILNCTENHKL</sequence>
<keyword evidence="2" id="KW-1185">Reference proteome</keyword>
<evidence type="ECO:0000313" key="2">
    <source>
        <dbReference type="Proteomes" id="UP000683925"/>
    </source>
</evidence>
<reference evidence="1" key="1">
    <citation type="submission" date="2021-01" db="EMBL/GenBank/DDBJ databases">
        <authorList>
            <consortium name="Genoscope - CEA"/>
            <person name="William W."/>
        </authorList>
    </citation>
    <scope>NUCLEOTIDE SEQUENCE</scope>
</reference>